<dbReference type="SUPFAM" id="SSF161098">
    <property type="entry name" value="MetI-like"/>
    <property type="match status" value="1"/>
</dbReference>
<evidence type="ECO:0000256" key="8">
    <source>
        <dbReference type="SAM" id="MobiDB-lite"/>
    </source>
</evidence>
<feature type="transmembrane region" description="Helical" evidence="7">
    <location>
        <begin position="93"/>
        <end position="115"/>
    </location>
</feature>
<feature type="transmembrane region" description="Helical" evidence="7">
    <location>
        <begin position="249"/>
        <end position="268"/>
    </location>
</feature>
<feature type="transmembrane region" description="Helical" evidence="7">
    <location>
        <begin position="304"/>
        <end position="323"/>
    </location>
</feature>
<dbReference type="EMBL" id="JBHLXH010000001">
    <property type="protein sequence ID" value="MFC0221155.1"/>
    <property type="molecule type" value="Genomic_DNA"/>
</dbReference>
<evidence type="ECO:0000256" key="5">
    <source>
        <dbReference type="ARBA" id="ARBA00022989"/>
    </source>
</evidence>
<dbReference type="InterPro" id="IPR035906">
    <property type="entry name" value="MetI-like_sf"/>
</dbReference>
<evidence type="ECO:0000256" key="2">
    <source>
        <dbReference type="ARBA" id="ARBA00022448"/>
    </source>
</evidence>
<feature type="region of interest" description="Disordered" evidence="8">
    <location>
        <begin position="1"/>
        <end position="22"/>
    </location>
</feature>
<keyword evidence="2 7" id="KW-0813">Transport</keyword>
<reference evidence="10 11" key="1">
    <citation type="submission" date="2024-09" db="EMBL/GenBank/DDBJ databases">
        <authorList>
            <person name="Sun Q."/>
            <person name="Mori K."/>
        </authorList>
    </citation>
    <scope>NUCLEOTIDE SEQUENCE [LARGE SCALE GENOMIC DNA]</scope>
    <source>
        <strain evidence="10 11">CCM 8654</strain>
    </source>
</reference>
<feature type="transmembrane region" description="Helical" evidence="7">
    <location>
        <begin position="28"/>
        <end position="54"/>
    </location>
</feature>
<evidence type="ECO:0000256" key="4">
    <source>
        <dbReference type="ARBA" id="ARBA00022692"/>
    </source>
</evidence>
<evidence type="ECO:0000256" key="7">
    <source>
        <dbReference type="RuleBase" id="RU363032"/>
    </source>
</evidence>
<dbReference type="RefSeq" id="WP_378516861.1">
    <property type="nucleotide sequence ID" value="NZ_CBCSDI010000003.1"/>
</dbReference>
<evidence type="ECO:0000256" key="6">
    <source>
        <dbReference type="ARBA" id="ARBA00023136"/>
    </source>
</evidence>
<proteinExistence type="inferred from homology"/>
<dbReference type="Proteomes" id="UP001589698">
    <property type="component" value="Unassembled WGS sequence"/>
</dbReference>
<feature type="transmembrane region" description="Helical" evidence="7">
    <location>
        <begin position="190"/>
        <end position="217"/>
    </location>
</feature>
<dbReference type="InterPro" id="IPR000515">
    <property type="entry name" value="MetI-like"/>
</dbReference>
<feature type="domain" description="ABC transmembrane type-1" evidence="9">
    <location>
        <begin position="90"/>
        <end position="323"/>
    </location>
</feature>
<dbReference type="PANTHER" id="PTHR30193:SF42">
    <property type="entry name" value="ABC TRANSPORTER PERMEASE PROTEIN"/>
    <property type="match status" value="1"/>
</dbReference>
<keyword evidence="11" id="KW-1185">Reference proteome</keyword>
<evidence type="ECO:0000313" key="10">
    <source>
        <dbReference type="EMBL" id="MFC0221155.1"/>
    </source>
</evidence>
<accession>A0ABV6DWP9</accession>
<dbReference type="CDD" id="cd06261">
    <property type="entry name" value="TM_PBP2"/>
    <property type="match status" value="1"/>
</dbReference>
<keyword evidence="5 7" id="KW-1133">Transmembrane helix</keyword>
<evidence type="ECO:0000259" key="9">
    <source>
        <dbReference type="PROSITE" id="PS50928"/>
    </source>
</evidence>
<evidence type="ECO:0000313" key="11">
    <source>
        <dbReference type="Proteomes" id="UP001589698"/>
    </source>
</evidence>
<dbReference type="Pfam" id="PF00528">
    <property type="entry name" value="BPD_transp_1"/>
    <property type="match status" value="1"/>
</dbReference>
<dbReference type="InterPro" id="IPR051393">
    <property type="entry name" value="ABC_transporter_permease"/>
</dbReference>
<name>A0ABV6DWP9_9ACTN</name>
<dbReference type="PROSITE" id="PS50928">
    <property type="entry name" value="ABC_TM1"/>
    <property type="match status" value="1"/>
</dbReference>
<comment type="caution">
    <text evidence="10">The sequence shown here is derived from an EMBL/GenBank/DDBJ whole genome shotgun (WGS) entry which is preliminary data.</text>
</comment>
<gene>
    <name evidence="10" type="ORF">ACFFJG_01575</name>
</gene>
<protein>
    <submittedName>
        <fullName evidence="10">Carbohydrate ABC transporter permease</fullName>
    </submittedName>
</protein>
<keyword evidence="3" id="KW-1003">Cell membrane</keyword>
<comment type="subcellular location">
    <subcellularLocation>
        <location evidence="1 7">Cell membrane</location>
        <topology evidence="1 7">Multi-pass membrane protein</topology>
    </subcellularLocation>
</comment>
<keyword evidence="4 7" id="KW-0812">Transmembrane</keyword>
<feature type="compositionally biased region" description="Polar residues" evidence="8">
    <location>
        <begin position="1"/>
        <end position="11"/>
    </location>
</feature>
<sequence length="332" mass="36276">MAVITSETIQAETGPPKPRKQRGARFRAAPWALLPSLGVSAIFVYGFIAFSLWISFSNWKRPTARDLSLRSPLGATYKELFQEQRFQADLRNMVVFTVGFLLLAIIGGLVTAVLVDRVVIGKGLFRSVFLLPYALSFIVTGVAFRWIFNPTSGINVVLTKLGVDNPPGWTTDTNVFAVLYGPAEAIRIEIGIPVALIPIVLAAAWQLMGFSMAMYLAGLSSIPHDEMEAASVDGATSWQTLRHVILPQLWPSTVTCFVLLLHIALKIFDLVVAMSGSGPGFVTDVPGIYVFDAMTKSQRYDKGTAAALVVFALTCLVIVPYLARSYRTEKGR</sequence>
<feature type="transmembrane region" description="Helical" evidence="7">
    <location>
        <begin position="127"/>
        <end position="148"/>
    </location>
</feature>
<comment type="similarity">
    <text evidence="7">Belongs to the binding-protein-dependent transport system permease family.</text>
</comment>
<organism evidence="10 11">
    <name type="scientific">Nocardioides zeicaulis</name>
    <dbReference type="NCBI Taxonomy" id="1776857"/>
    <lineage>
        <taxon>Bacteria</taxon>
        <taxon>Bacillati</taxon>
        <taxon>Actinomycetota</taxon>
        <taxon>Actinomycetes</taxon>
        <taxon>Propionibacteriales</taxon>
        <taxon>Nocardioidaceae</taxon>
        <taxon>Nocardioides</taxon>
    </lineage>
</organism>
<dbReference type="PANTHER" id="PTHR30193">
    <property type="entry name" value="ABC TRANSPORTER PERMEASE PROTEIN"/>
    <property type="match status" value="1"/>
</dbReference>
<keyword evidence="6 7" id="KW-0472">Membrane</keyword>
<evidence type="ECO:0000256" key="3">
    <source>
        <dbReference type="ARBA" id="ARBA00022475"/>
    </source>
</evidence>
<evidence type="ECO:0000256" key="1">
    <source>
        <dbReference type="ARBA" id="ARBA00004651"/>
    </source>
</evidence>
<dbReference type="Gene3D" id="1.10.3720.10">
    <property type="entry name" value="MetI-like"/>
    <property type="match status" value="1"/>
</dbReference>